<evidence type="ECO:0000256" key="1">
    <source>
        <dbReference type="ARBA" id="ARBA00003747"/>
    </source>
</evidence>
<dbReference type="SUPFAM" id="SSF56112">
    <property type="entry name" value="Protein kinase-like (PK-like)"/>
    <property type="match status" value="1"/>
</dbReference>
<dbReference type="GO" id="GO:0005524">
    <property type="term" value="F:ATP binding"/>
    <property type="evidence" value="ECO:0007669"/>
    <property type="project" value="UniProtKB-UniRule"/>
</dbReference>
<reference evidence="21" key="1">
    <citation type="journal article" date="2014" name="BMC Genomics">
        <title>Genome characteristics reveal the impact of lichenization on lichen-forming fungus Endocarpon pusillum Hedwig (Verrucariales, Ascomycota).</title>
        <authorList>
            <person name="Wang Y.-Y."/>
            <person name="Liu B."/>
            <person name="Zhang X.-Y."/>
            <person name="Zhou Q.-M."/>
            <person name="Zhang T."/>
            <person name="Li H."/>
            <person name="Yu Y.-F."/>
            <person name="Zhang X.-L."/>
            <person name="Hao X.-Y."/>
            <person name="Wang M."/>
            <person name="Wang L."/>
            <person name="Wei J.-C."/>
        </authorList>
    </citation>
    <scope>NUCLEOTIDE SEQUENCE [LARGE SCALE GENOMIC DNA]</scope>
    <source>
        <strain evidence="21">Z07020 / HMAS-L-300199</strain>
    </source>
</reference>
<comment type="function">
    <text evidence="1">Component of the EKC/KEOPS complex that is required for the formation of a threonylcarbamoyl group on adenosine at position 37 (t(6)A37) in tRNAs that read codons beginning with adenine. The complex is probably involved in the transfer of the threonylcarbamoyl moiety of threonylcarbamoyl-AMP (TC-AMP) to the N6 group of A37. BUD32 has ATPase activity in the context of the EKC/KEOPS complex and likely plays a supporting role to the catalytic subunit KAE1. The EKC/KEOPS complex also promotes both telomere uncapping and telomere elongation. The complex is required for efficient recruitment of transcriptional coactivators.</text>
</comment>
<evidence type="ECO:0000256" key="8">
    <source>
        <dbReference type="ARBA" id="ARBA00022679"/>
    </source>
</evidence>
<dbReference type="GO" id="GO:0004674">
    <property type="term" value="F:protein serine/threonine kinase activity"/>
    <property type="evidence" value="ECO:0007669"/>
    <property type="project" value="UniProtKB-KW"/>
</dbReference>
<dbReference type="EC" id="2.7.11.1" evidence="4"/>
<dbReference type="eggNOG" id="KOG0580">
    <property type="taxonomic scope" value="Eukaryota"/>
</dbReference>
<dbReference type="InterPro" id="IPR020635">
    <property type="entry name" value="Tyr_kinase_cat_dom"/>
</dbReference>
<keyword evidence="21" id="KW-1185">Reference proteome</keyword>
<evidence type="ECO:0000256" key="4">
    <source>
        <dbReference type="ARBA" id="ARBA00012513"/>
    </source>
</evidence>
<keyword evidence="12" id="KW-0779">Telomere</keyword>
<dbReference type="RefSeq" id="XP_007800606.1">
    <property type="nucleotide sequence ID" value="XM_007802415.1"/>
</dbReference>
<evidence type="ECO:0000256" key="9">
    <source>
        <dbReference type="ARBA" id="ARBA00022741"/>
    </source>
</evidence>
<keyword evidence="10" id="KW-0418">Kinase</keyword>
<dbReference type="GO" id="GO:0005737">
    <property type="term" value="C:cytoplasm"/>
    <property type="evidence" value="ECO:0007669"/>
    <property type="project" value="TreeGrafter"/>
</dbReference>
<evidence type="ECO:0000256" key="5">
    <source>
        <dbReference type="ARBA" id="ARBA00013948"/>
    </source>
</evidence>
<accession>U1GMW1</accession>
<dbReference type="PANTHER" id="PTHR24361">
    <property type="entry name" value="MITOGEN-ACTIVATED KINASE KINASE KINASE"/>
    <property type="match status" value="1"/>
</dbReference>
<keyword evidence="12" id="KW-0158">Chromosome</keyword>
<dbReference type="InterPro" id="IPR008266">
    <property type="entry name" value="Tyr_kinase_AS"/>
</dbReference>
<feature type="compositionally biased region" description="Polar residues" evidence="18">
    <location>
        <begin position="674"/>
        <end position="713"/>
    </location>
</feature>
<evidence type="ECO:0000256" key="7">
    <source>
        <dbReference type="ARBA" id="ARBA00022527"/>
    </source>
</evidence>
<dbReference type="GO" id="GO:0000781">
    <property type="term" value="C:chromosome, telomeric region"/>
    <property type="evidence" value="ECO:0007669"/>
    <property type="project" value="UniProtKB-SubCell"/>
</dbReference>
<dbReference type="InterPro" id="IPR053235">
    <property type="entry name" value="Ser_Thr_kinase"/>
</dbReference>
<dbReference type="SMART" id="SM00219">
    <property type="entry name" value="TyrKc"/>
    <property type="match status" value="1"/>
</dbReference>
<evidence type="ECO:0000256" key="14">
    <source>
        <dbReference type="ARBA" id="ARBA00033194"/>
    </source>
</evidence>
<feature type="compositionally biased region" description="Basic and acidic residues" evidence="18">
    <location>
        <begin position="482"/>
        <end position="500"/>
    </location>
</feature>
<evidence type="ECO:0000313" key="20">
    <source>
        <dbReference type="EMBL" id="ERF73603.1"/>
    </source>
</evidence>
<name>U1GMW1_ENDPU</name>
<comment type="catalytic activity">
    <reaction evidence="16">
        <text>L-seryl-[protein] + ATP = O-phospho-L-seryl-[protein] + ADP + H(+)</text>
        <dbReference type="Rhea" id="RHEA:17989"/>
        <dbReference type="Rhea" id="RHEA-COMP:9863"/>
        <dbReference type="Rhea" id="RHEA-COMP:11604"/>
        <dbReference type="ChEBI" id="CHEBI:15378"/>
        <dbReference type="ChEBI" id="CHEBI:29999"/>
        <dbReference type="ChEBI" id="CHEBI:30616"/>
        <dbReference type="ChEBI" id="CHEBI:83421"/>
        <dbReference type="ChEBI" id="CHEBI:456216"/>
        <dbReference type="EC" id="2.7.11.1"/>
    </reaction>
</comment>
<evidence type="ECO:0000256" key="13">
    <source>
        <dbReference type="ARBA" id="ARBA00030980"/>
    </source>
</evidence>
<evidence type="ECO:0000313" key="21">
    <source>
        <dbReference type="Proteomes" id="UP000019373"/>
    </source>
</evidence>
<evidence type="ECO:0000259" key="19">
    <source>
        <dbReference type="PROSITE" id="PS50011"/>
    </source>
</evidence>
<dbReference type="GO" id="GO:0004713">
    <property type="term" value="F:protein tyrosine kinase activity"/>
    <property type="evidence" value="ECO:0007669"/>
    <property type="project" value="InterPro"/>
</dbReference>
<keyword evidence="9 17" id="KW-0547">Nucleotide-binding</keyword>
<evidence type="ECO:0000256" key="16">
    <source>
        <dbReference type="ARBA" id="ARBA00048679"/>
    </source>
</evidence>
<feature type="compositionally biased region" description="Low complexity" evidence="18">
    <location>
        <begin position="724"/>
        <end position="733"/>
    </location>
</feature>
<feature type="compositionally biased region" description="Polar residues" evidence="18">
    <location>
        <begin position="734"/>
        <end position="749"/>
    </location>
</feature>
<feature type="compositionally biased region" description="Basic and acidic residues" evidence="18">
    <location>
        <begin position="800"/>
        <end position="810"/>
    </location>
</feature>
<dbReference type="PANTHER" id="PTHR24361:SF433">
    <property type="entry name" value="PROTEIN KINASE DOMAIN-CONTAINING PROTEIN"/>
    <property type="match status" value="1"/>
</dbReference>
<keyword evidence="8" id="KW-0808">Transferase</keyword>
<evidence type="ECO:0000256" key="3">
    <source>
        <dbReference type="ARBA" id="ARBA00011534"/>
    </source>
</evidence>
<dbReference type="InterPro" id="IPR000719">
    <property type="entry name" value="Prot_kinase_dom"/>
</dbReference>
<proteinExistence type="predicted"/>
<evidence type="ECO:0000256" key="10">
    <source>
        <dbReference type="ARBA" id="ARBA00022777"/>
    </source>
</evidence>
<dbReference type="HOGENOM" id="CLU_325972_0_0_1"/>
<dbReference type="AlphaFoldDB" id="U1GMW1"/>
<dbReference type="EMBL" id="KE720941">
    <property type="protein sequence ID" value="ERF73603.1"/>
    <property type="molecule type" value="Genomic_DNA"/>
</dbReference>
<feature type="compositionally biased region" description="Basic and acidic residues" evidence="18">
    <location>
        <begin position="636"/>
        <end position="651"/>
    </location>
</feature>
<feature type="domain" description="Protein kinase" evidence="19">
    <location>
        <begin position="19"/>
        <end position="296"/>
    </location>
</feature>
<comment type="subunit">
    <text evidence="3">Component of the EKC/KEOPS complex composed of at least BUD32, CGI121, GON7, KAE1 and PCC1; the whole complex dimerizes.</text>
</comment>
<evidence type="ECO:0000256" key="2">
    <source>
        <dbReference type="ARBA" id="ARBA00004574"/>
    </source>
</evidence>
<dbReference type="Gene3D" id="3.30.200.20">
    <property type="entry name" value="Phosphorylase Kinase, domain 1"/>
    <property type="match status" value="1"/>
</dbReference>
<feature type="compositionally biased region" description="Polar residues" evidence="18">
    <location>
        <begin position="777"/>
        <end position="792"/>
    </location>
</feature>
<keyword evidence="11 17" id="KW-0067">ATP-binding</keyword>
<dbReference type="Gene3D" id="1.10.510.10">
    <property type="entry name" value="Transferase(Phosphotransferase) domain 1"/>
    <property type="match status" value="1"/>
</dbReference>
<evidence type="ECO:0000256" key="15">
    <source>
        <dbReference type="ARBA" id="ARBA00047899"/>
    </source>
</evidence>
<feature type="compositionally biased region" description="Low complexity" evidence="18">
    <location>
        <begin position="617"/>
        <end position="626"/>
    </location>
</feature>
<dbReference type="InterPro" id="IPR011009">
    <property type="entry name" value="Kinase-like_dom_sf"/>
</dbReference>
<feature type="compositionally biased region" description="Polar residues" evidence="18">
    <location>
        <begin position="846"/>
        <end position="855"/>
    </location>
</feature>
<feature type="compositionally biased region" description="Low complexity" evidence="18">
    <location>
        <begin position="345"/>
        <end position="363"/>
    </location>
</feature>
<evidence type="ECO:0000256" key="18">
    <source>
        <dbReference type="SAM" id="MobiDB-lite"/>
    </source>
</evidence>
<feature type="region of interest" description="Disordered" evidence="18">
    <location>
        <begin position="447"/>
        <end position="550"/>
    </location>
</feature>
<dbReference type="PROSITE" id="PS00109">
    <property type="entry name" value="PROTEIN_KINASE_TYR"/>
    <property type="match status" value="1"/>
</dbReference>
<dbReference type="Pfam" id="PF00069">
    <property type="entry name" value="Pkinase"/>
    <property type="match status" value="1"/>
</dbReference>
<sequence>MASPNRSRVPFWLRDDQEYDMGEVVGEGRFARVLKAKEKVTGKVLAVKVFKKGGPIDVEVSARWIAKHEANMLDCARGGPYILAAGSARNLKNGQKMVEIPMDFYKDSLVALMNRTRDTRGLNNEDGCIKVPSYYNTVLEQMLQALEYLHSSDVSIVHRDIRPENILCNDDRFFVLADFGHARHGDNNVTECNGAYEYMPPEMYVSERQTYAADIWSLGVLGLDMLSMVPYVHDRDRTFEKMINRKWLNSIVAIAKHSDKPELEKMVQIRPRERSTASGVLRFLRNSPSTQIHDYPANVFLLYLMFRELDQFKNTDPRVVRTIAYGFEESTAQARMVRSMGATLAEASPSSSSEGTSSTEPAGVYSSSSPLPEEIHQVLAASGLAASPGLSVIHKMARESNIPSDPPALAHKIDSLWQASTVNWVMDTPKQPRPPTKLTPGILQALVKRDTTGPRPPPTPRSARRSRGGSLNPGSRPIRWTLKLDRETSTSRISEKHGGTDLKSNLHAGGTFRAFAKGDSRGTHQRTHKTAAEEVTKSGGAASSVDERQAPVRTGMAEALEAVRASEAAQEEQRKKTQARTPQATGQARPSKAAEKEQQKSSPKKEPPAPKPKKQEQSSSSSSSSKKGPDAPPVAAEKEREREPHASKEAKAAQAARSTQSASSGNLPPLTPPKSVNRSGATESRLSSPFRQPSTSTALRPTSSTLRFASSDSVESKTPETNQSSGSIQSVSSPGLNPNATFWFPQSETWPPKQVDSALATKSQASTNLPPPAARSIESQQSGLSEVSSLASTPRLLEVGGEHEAKHDNDDGGWQQPRRRGRRGQRRSTSDAQTQDRSQGRHSRSPSRTVPTTATAKADNRQDEAPSSRLPAREGSESAVFRPR</sequence>
<feature type="binding site" evidence="17">
    <location>
        <position position="48"/>
    </location>
    <ligand>
        <name>ATP</name>
        <dbReference type="ChEBI" id="CHEBI:30616"/>
    </ligand>
</feature>
<comment type="catalytic activity">
    <reaction evidence="15">
        <text>L-threonyl-[protein] + ATP = O-phospho-L-threonyl-[protein] + ADP + H(+)</text>
        <dbReference type="Rhea" id="RHEA:46608"/>
        <dbReference type="Rhea" id="RHEA-COMP:11060"/>
        <dbReference type="Rhea" id="RHEA-COMP:11605"/>
        <dbReference type="ChEBI" id="CHEBI:15378"/>
        <dbReference type="ChEBI" id="CHEBI:30013"/>
        <dbReference type="ChEBI" id="CHEBI:30616"/>
        <dbReference type="ChEBI" id="CHEBI:61977"/>
        <dbReference type="ChEBI" id="CHEBI:456216"/>
        <dbReference type="EC" id="2.7.11.1"/>
    </reaction>
</comment>
<feature type="compositionally biased region" description="Polar residues" evidence="18">
    <location>
        <begin position="579"/>
        <end position="588"/>
    </location>
</feature>
<feature type="region of interest" description="Disordered" evidence="18">
    <location>
        <begin position="341"/>
        <end position="369"/>
    </location>
</feature>
<feature type="region of interest" description="Disordered" evidence="18">
    <location>
        <begin position="563"/>
        <end position="884"/>
    </location>
</feature>
<dbReference type="OrthoDB" id="10252171at2759"/>
<dbReference type="Proteomes" id="UP000019373">
    <property type="component" value="Unassembled WGS sequence"/>
</dbReference>
<gene>
    <name evidence="20" type="ORF">EPUS_00856</name>
</gene>
<feature type="compositionally biased region" description="Basic and acidic residues" evidence="18">
    <location>
        <begin position="858"/>
        <end position="876"/>
    </location>
</feature>
<feature type="compositionally biased region" description="Basic residues" evidence="18">
    <location>
        <begin position="817"/>
        <end position="826"/>
    </location>
</feature>
<keyword evidence="7" id="KW-0723">Serine/threonine-protein kinase</keyword>
<dbReference type="InterPro" id="IPR017441">
    <property type="entry name" value="Protein_kinase_ATP_BS"/>
</dbReference>
<evidence type="ECO:0000256" key="12">
    <source>
        <dbReference type="ARBA" id="ARBA00022895"/>
    </source>
</evidence>
<dbReference type="PROSITE" id="PS50011">
    <property type="entry name" value="PROTEIN_KINASE_DOM"/>
    <property type="match status" value="1"/>
</dbReference>
<evidence type="ECO:0000256" key="17">
    <source>
        <dbReference type="PROSITE-ProRule" id="PRU10141"/>
    </source>
</evidence>
<feature type="compositionally biased region" description="Low complexity" evidence="18">
    <location>
        <begin position="652"/>
        <end position="664"/>
    </location>
</feature>
<dbReference type="GeneID" id="19235916"/>
<protein>
    <recommendedName>
        <fullName evidence="6">EKC/KEOPS complex subunit BUD32</fullName>
        <ecNumber evidence="4">2.7.11.1</ecNumber>
    </recommendedName>
    <alternativeName>
        <fullName evidence="13 14">Atypical Serine/threonine protein kinase BUD32</fullName>
    </alternativeName>
    <alternativeName>
        <fullName evidence="5">EKC/KEOPS complex subunit bud32</fullName>
    </alternativeName>
</protein>
<dbReference type="PROSITE" id="PS00107">
    <property type="entry name" value="PROTEIN_KINASE_ATP"/>
    <property type="match status" value="1"/>
</dbReference>
<evidence type="ECO:0000256" key="11">
    <source>
        <dbReference type="ARBA" id="ARBA00022840"/>
    </source>
</evidence>
<organism evidence="20 21">
    <name type="scientific">Endocarpon pusillum (strain Z07020 / HMAS-L-300199)</name>
    <name type="common">Lichen-forming fungus</name>
    <dbReference type="NCBI Taxonomy" id="1263415"/>
    <lineage>
        <taxon>Eukaryota</taxon>
        <taxon>Fungi</taxon>
        <taxon>Dikarya</taxon>
        <taxon>Ascomycota</taxon>
        <taxon>Pezizomycotina</taxon>
        <taxon>Eurotiomycetes</taxon>
        <taxon>Chaetothyriomycetidae</taxon>
        <taxon>Verrucariales</taxon>
        <taxon>Verrucariaceae</taxon>
        <taxon>Endocarpon</taxon>
    </lineage>
</organism>
<feature type="compositionally biased region" description="Basic and acidic residues" evidence="18">
    <location>
        <begin position="592"/>
        <end position="616"/>
    </location>
</feature>
<comment type="subcellular location">
    <subcellularLocation>
        <location evidence="2">Chromosome</location>
        <location evidence="2">Telomere</location>
    </subcellularLocation>
</comment>
<evidence type="ECO:0000256" key="6">
    <source>
        <dbReference type="ARBA" id="ARBA00019973"/>
    </source>
</evidence>